<dbReference type="InterPro" id="IPR021914">
    <property type="entry name" value="TF_DELLA_N"/>
</dbReference>
<comment type="subcellular location">
    <subcellularLocation>
        <location evidence="1">Nucleus</location>
    </subcellularLocation>
</comment>
<keyword evidence="11" id="KW-1185">Reference proteome</keyword>
<comment type="similarity">
    <text evidence="2">Belongs to the GRAS family. DELLA subfamily.</text>
</comment>
<evidence type="ECO:0000256" key="5">
    <source>
        <dbReference type="ARBA" id="ARBA00023015"/>
    </source>
</evidence>
<evidence type="ECO:0000256" key="1">
    <source>
        <dbReference type="ARBA" id="ARBA00004123"/>
    </source>
</evidence>
<dbReference type="Pfam" id="PF12041">
    <property type="entry name" value="DELLA"/>
    <property type="match status" value="1"/>
</dbReference>
<accession>A0A2U1N5N9</accession>
<keyword evidence="6" id="KW-0804">Transcription</keyword>
<name>A0A2U1N5N9_ARTAN</name>
<dbReference type="FunFam" id="1.10.10.1290:FF:000001">
    <property type="entry name" value="DELLA protein GAI"/>
    <property type="match status" value="1"/>
</dbReference>
<dbReference type="GO" id="GO:0009740">
    <property type="term" value="P:gibberellic acid mediated signaling pathway"/>
    <property type="evidence" value="ECO:0007669"/>
    <property type="project" value="UniProtKB-KW"/>
</dbReference>
<dbReference type="InterPro" id="IPR038088">
    <property type="entry name" value="DELLA_N_sf"/>
</dbReference>
<dbReference type="SMART" id="SM01129">
    <property type="entry name" value="DELLA"/>
    <property type="match status" value="1"/>
</dbReference>
<sequence>MKRDRERKKDQNTSSSSSMHPTKAKEMNHSLPDSGGMDELLEVLGYKVKSTDMADVAQKLEQLEMVMGDDGVLQLSDTVHYNPSDLSGWVQSMLSELNTSCNDVVLGGEVRGSPRIAGRMAKTSGRSHNGAGRPPNAALRTNHNERGTPFASF</sequence>
<dbReference type="AlphaFoldDB" id="A0A2U1N5N9"/>
<dbReference type="Gene3D" id="1.10.10.1290">
    <property type="entry name" value="Transcriptional regulator DELLA, N-terminal domain"/>
    <property type="match status" value="1"/>
</dbReference>
<feature type="compositionally biased region" description="Basic and acidic residues" evidence="8">
    <location>
        <begin position="1"/>
        <end position="11"/>
    </location>
</feature>
<reference evidence="10 11" key="1">
    <citation type="journal article" date="2018" name="Mol. Plant">
        <title>The genome of Artemisia annua provides insight into the evolution of Asteraceae family and artemisinin biosynthesis.</title>
        <authorList>
            <person name="Shen Q."/>
            <person name="Zhang L."/>
            <person name="Liao Z."/>
            <person name="Wang S."/>
            <person name="Yan T."/>
            <person name="Shi P."/>
            <person name="Liu M."/>
            <person name="Fu X."/>
            <person name="Pan Q."/>
            <person name="Wang Y."/>
            <person name="Lv Z."/>
            <person name="Lu X."/>
            <person name="Zhang F."/>
            <person name="Jiang W."/>
            <person name="Ma Y."/>
            <person name="Chen M."/>
            <person name="Hao X."/>
            <person name="Li L."/>
            <person name="Tang Y."/>
            <person name="Lv G."/>
            <person name="Zhou Y."/>
            <person name="Sun X."/>
            <person name="Brodelius P.E."/>
            <person name="Rose J.K.C."/>
            <person name="Tang K."/>
        </authorList>
    </citation>
    <scope>NUCLEOTIDE SEQUENCE [LARGE SCALE GENOMIC DNA]</scope>
    <source>
        <strain evidence="11">cv. Huhao1</strain>
        <tissue evidence="10">Leaf</tissue>
    </source>
</reference>
<evidence type="ECO:0000256" key="2">
    <source>
        <dbReference type="ARBA" id="ARBA00010273"/>
    </source>
</evidence>
<protein>
    <submittedName>
        <fullName evidence="10">DELLA3 protein</fullName>
    </submittedName>
</protein>
<evidence type="ECO:0000313" key="11">
    <source>
        <dbReference type="Proteomes" id="UP000245207"/>
    </source>
</evidence>
<proteinExistence type="inferred from homology"/>
<keyword evidence="5" id="KW-0805">Transcription regulation</keyword>
<evidence type="ECO:0000256" key="4">
    <source>
        <dbReference type="ARBA" id="ARBA00022941"/>
    </source>
</evidence>
<evidence type="ECO:0000256" key="7">
    <source>
        <dbReference type="ARBA" id="ARBA00023242"/>
    </source>
</evidence>
<evidence type="ECO:0000256" key="3">
    <source>
        <dbReference type="ARBA" id="ARBA00022843"/>
    </source>
</evidence>
<feature type="domain" description="Transcriptional factor DELLA N-terminal" evidence="9">
    <location>
        <begin position="38"/>
        <end position="100"/>
    </location>
</feature>
<dbReference type="EMBL" id="PKPP01003561">
    <property type="protein sequence ID" value="PWA68813.1"/>
    <property type="molecule type" value="Genomic_DNA"/>
</dbReference>
<dbReference type="Proteomes" id="UP000245207">
    <property type="component" value="Unassembled WGS sequence"/>
</dbReference>
<gene>
    <name evidence="10" type="ORF">CTI12_AA303880</name>
</gene>
<keyword evidence="4" id="KW-0939">Gibberellin signaling pathway</keyword>
<keyword evidence="7" id="KW-0539">Nucleus</keyword>
<evidence type="ECO:0000256" key="6">
    <source>
        <dbReference type="ARBA" id="ARBA00023163"/>
    </source>
</evidence>
<dbReference type="STRING" id="35608.A0A2U1N5N9"/>
<dbReference type="OrthoDB" id="1741652at2759"/>
<evidence type="ECO:0000259" key="9">
    <source>
        <dbReference type="Pfam" id="PF12041"/>
    </source>
</evidence>
<evidence type="ECO:0000313" key="10">
    <source>
        <dbReference type="EMBL" id="PWA68813.1"/>
    </source>
</evidence>
<keyword evidence="3" id="KW-0832">Ubl conjugation</keyword>
<comment type="caution">
    <text evidence="10">The sequence shown here is derived from an EMBL/GenBank/DDBJ whole genome shotgun (WGS) entry which is preliminary data.</text>
</comment>
<evidence type="ECO:0000256" key="8">
    <source>
        <dbReference type="SAM" id="MobiDB-lite"/>
    </source>
</evidence>
<dbReference type="GO" id="GO:0005634">
    <property type="term" value="C:nucleus"/>
    <property type="evidence" value="ECO:0007669"/>
    <property type="project" value="UniProtKB-SubCell"/>
</dbReference>
<feature type="region of interest" description="Disordered" evidence="8">
    <location>
        <begin position="120"/>
        <end position="153"/>
    </location>
</feature>
<feature type="region of interest" description="Disordered" evidence="8">
    <location>
        <begin position="1"/>
        <end position="35"/>
    </location>
</feature>
<organism evidence="10 11">
    <name type="scientific">Artemisia annua</name>
    <name type="common">Sweet wormwood</name>
    <dbReference type="NCBI Taxonomy" id="35608"/>
    <lineage>
        <taxon>Eukaryota</taxon>
        <taxon>Viridiplantae</taxon>
        <taxon>Streptophyta</taxon>
        <taxon>Embryophyta</taxon>
        <taxon>Tracheophyta</taxon>
        <taxon>Spermatophyta</taxon>
        <taxon>Magnoliopsida</taxon>
        <taxon>eudicotyledons</taxon>
        <taxon>Gunneridae</taxon>
        <taxon>Pentapetalae</taxon>
        <taxon>asterids</taxon>
        <taxon>campanulids</taxon>
        <taxon>Asterales</taxon>
        <taxon>Asteraceae</taxon>
        <taxon>Asteroideae</taxon>
        <taxon>Anthemideae</taxon>
        <taxon>Artemisiinae</taxon>
        <taxon>Artemisia</taxon>
    </lineage>
</organism>